<feature type="transmembrane region" description="Helical" evidence="1">
    <location>
        <begin position="57"/>
        <end position="77"/>
    </location>
</feature>
<evidence type="ECO:0000256" key="1">
    <source>
        <dbReference type="SAM" id="Phobius"/>
    </source>
</evidence>
<organism evidence="2 3">
    <name type="scientific">Candidatus Onthousia faecipullorum</name>
    <dbReference type="NCBI Taxonomy" id="2840887"/>
    <lineage>
        <taxon>Bacteria</taxon>
        <taxon>Bacillati</taxon>
        <taxon>Bacillota</taxon>
        <taxon>Bacilli</taxon>
        <taxon>Candidatus Onthousia</taxon>
    </lineage>
</organism>
<comment type="caution">
    <text evidence="2">The sequence shown here is derived from an EMBL/GenBank/DDBJ whole genome shotgun (WGS) entry which is preliminary data.</text>
</comment>
<sequence length="82" mass="8768">MEITYVVIIAIVAYILGAITKIFIDNVPNKYIPIQNVLVGIISALICYFTGIESSLLQALVLCLVATMGAGGIADLINIKNK</sequence>
<keyword evidence="1" id="KW-1133">Transmembrane helix</keyword>
<reference evidence="2" key="1">
    <citation type="submission" date="2020-10" db="EMBL/GenBank/DDBJ databases">
        <authorList>
            <person name="Gilroy R."/>
        </authorList>
    </citation>
    <scope>NUCLEOTIDE SEQUENCE</scope>
    <source>
        <strain evidence="2">CHK195-26880</strain>
    </source>
</reference>
<proteinExistence type="predicted"/>
<feature type="transmembrane region" description="Helical" evidence="1">
    <location>
        <begin position="31"/>
        <end position="51"/>
    </location>
</feature>
<protein>
    <submittedName>
        <fullName evidence="2">Uncharacterized protein</fullName>
    </submittedName>
</protein>
<evidence type="ECO:0000313" key="2">
    <source>
        <dbReference type="EMBL" id="HIT36927.1"/>
    </source>
</evidence>
<dbReference type="AlphaFoldDB" id="A0A9D1KC48"/>
<gene>
    <name evidence="2" type="ORF">IAB59_00380</name>
</gene>
<keyword evidence="1" id="KW-0472">Membrane</keyword>
<accession>A0A9D1KC48</accession>
<reference evidence="2" key="2">
    <citation type="journal article" date="2021" name="PeerJ">
        <title>Extensive microbial diversity within the chicken gut microbiome revealed by metagenomics and culture.</title>
        <authorList>
            <person name="Gilroy R."/>
            <person name="Ravi A."/>
            <person name="Getino M."/>
            <person name="Pursley I."/>
            <person name="Horton D.L."/>
            <person name="Alikhan N.F."/>
            <person name="Baker D."/>
            <person name="Gharbi K."/>
            <person name="Hall N."/>
            <person name="Watson M."/>
            <person name="Adriaenssens E.M."/>
            <person name="Foster-Nyarko E."/>
            <person name="Jarju S."/>
            <person name="Secka A."/>
            <person name="Antonio M."/>
            <person name="Oren A."/>
            <person name="Chaudhuri R.R."/>
            <person name="La Ragione R."/>
            <person name="Hildebrand F."/>
            <person name="Pallen M.J."/>
        </authorList>
    </citation>
    <scope>NUCLEOTIDE SEQUENCE</scope>
    <source>
        <strain evidence="2">CHK195-26880</strain>
    </source>
</reference>
<evidence type="ECO:0000313" key="3">
    <source>
        <dbReference type="Proteomes" id="UP000886833"/>
    </source>
</evidence>
<keyword evidence="1" id="KW-0812">Transmembrane</keyword>
<dbReference type="Proteomes" id="UP000886833">
    <property type="component" value="Unassembled WGS sequence"/>
</dbReference>
<feature type="transmembrane region" description="Helical" evidence="1">
    <location>
        <begin position="6"/>
        <end position="24"/>
    </location>
</feature>
<name>A0A9D1KC48_9FIRM</name>
<dbReference type="EMBL" id="DVKQ01000002">
    <property type="protein sequence ID" value="HIT36927.1"/>
    <property type="molecule type" value="Genomic_DNA"/>
</dbReference>